<dbReference type="FunFam" id="3.30.70.1560:FF:000001">
    <property type="entry name" value="Pseudouridine synthase"/>
    <property type="match status" value="1"/>
</dbReference>
<name>A0A084IG42_SALHC</name>
<dbReference type="PROSITE" id="PS50889">
    <property type="entry name" value="S4"/>
    <property type="match status" value="1"/>
</dbReference>
<evidence type="ECO:0000259" key="8">
    <source>
        <dbReference type="SMART" id="SM00363"/>
    </source>
</evidence>
<organism evidence="9 10">
    <name type="scientific">Salinisphaera hydrothermalis (strain C41B8)</name>
    <dbReference type="NCBI Taxonomy" id="1304275"/>
    <lineage>
        <taxon>Bacteria</taxon>
        <taxon>Pseudomonadati</taxon>
        <taxon>Pseudomonadota</taxon>
        <taxon>Gammaproteobacteria</taxon>
        <taxon>Salinisphaerales</taxon>
        <taxon>Salinisphaeraceae</taxon>
        <taxon>Salinisphaera</taxon>
    </lineage>
</organism>
<dbReference type="NCBIfam" id="TIGR00093">
    <property type="entry name" value="pseudouridine synthase"/>
    <property type="match status" value="1"/>
</dbReference>
<dbReference type="InterPro" id="IPR050343">
    <property type="entry name" value="RsuA_PseudoU_synthase"/>
</dbReference>
<keyword evidence="10" id="KW-1185">Reference proteome</keyword>
<dbReference type="PATRIC" id="fig|1304275.5.peg.3831"/>
<protein>
    <recommendedName>
        <fullName evidence="7">Pseudouridine synthase</fullName>
        <ecNumber evidence="7">5.4.99.-</ecNumber>
    </recommendedName>
</protein>
<comment type="catalytic activity">
    <reaction evidence="4">
        <text>uridine(2605) in 23S rRNA = pseudouridine(2605) in 23S rRNA</text>
        <dbReference type="Rhea" id="RHEA:42520"/>
        <dbReference type="Rhea" id="RHEA-COMP:10095"/>
        <dbReference type="Rhea" id="RHEA-COMP:10096"/>
        <dbReference type="ChEBI" id="CHEBI:65314"/>
        <dbReference type="ChEBI" id="CHEBI:65315"/>
        <dbReference type="EC" id="5.4.99.22"/>
    </reaction>
</comment>
<dbReference type="PANTHER" id="PTHR47683:SF3">
    <property type="entry name" value="RIBOSOMAL LARGE SUBUNIT PSEUDOURIDINE SYNTHASE B"/>
    <property type="match status" value="1"/>
</dbReference>
<dbReference type="eggNOG" id="COG1187">
    <property type="taxonomic scope" value="Bacteria"/>
</dbReference>
<dbReference type="GO" id="GO:0160139">
    <property type="term" value="F:23S rRNA pseudouridine(2605) synthase activity"/>
    <property type="evidence" value="ECO:0007669"/>
    <property type="project" value="UniProtKB-EC"/>
</dbReference>
<gene>
    <name evidence="9" type="ORF">C41B8_18762</name>
</gene>
<dbReference type="InterPro" id="IPR006145">
    <property type="entry name" value="PsdUridine_synth_RsuA/RluA"/>
</dbReference>
<evidence type="ECO:0000256" key="5">
    <source>
        <dbReference type="ARBA" id="ARBA00037383"/>
    </source>
</evidence>
<dbReference type="GO" id="GO:0005829">
    <property type="term" value="C:cytosol"/>
    <property type="evidence" value="ECO:0007669"/>
    <property type="project" value="UniProtKB-ARBA"/>
</dbReference>
<dbReference type="InterPro" id="IPR002942">
    <property type="entry name" value="S4_RNA-bd"/>
</dbReference>
<dbReference type="Proteomes" id="UP000028302">
    <property type="component" value="Unassembled WGS sequence"/>
</dbReference>
<dbReference type="Pfam" id="PF01479">
    <property type="entry name" value="S4"/>
    <property type="match status" value="1"/>
</dbReference>
<dbReference type="InterPro" id="IPR042092">
    <property type="entry name" value="PsdUridine_s_RsuA/RluB/E/F_cat"/>
</dbReference>
<evidence type="ECO:0000313" key="9">
    <source>
        <dbReference type="EMBL" id="KEZ75676.1"/>
    </source>
</evidence>
<comment type="similarity">
    <text evidence="1 7">Belongs to the pseudouridine synthase RsuA family.</text>
</comment>
<dbReference type="AlphaFoldDB" id="A0A084IG42"/>
<sequence>MADRIQKVLAHAGYGSRRELERAIAEGRVKINERVAVLGDTLGSSDRVRLDGRLLNLEKKGDVPTRVLAYKKHVDQVVTRHDPEGRPTVFRKLPKLPAGRWLSVGRLDVNTSGLLLLTTDGELKRRLEHPSYQIVRTYAVRVRGEVDQAMLDRLVEGVQLEDGIARFESIREGDDAERANRWFEVTVRQGRNRVVRRLWDSQGVTVSRLMRTGFGPVPLPTGVKAGSYRELSKKEVSALARLVDLKR</sequence>
<dbReference type="Gene3D" id="3.30.70.580">
    <property type="entry name" value="Pseudouridine synthase I, catalytic domain, N-terminal subdomain"/>
    <property type="match status" value="1"/>
</dbReference>
<dbReference type="InterPro" id="IPR036986">
    <property type="entry name" value="S4_RNA-bd_sf"/>
</dbReference>
<evidence type="ECO:0000313" key="10">
    <source>
        <dbReference type="Proteomes" id="UP000028302"/>
    </source>
</evidence>
<dbReference type="InterPro" id="IPR018496">
    <property type="entry name" value="PsdUridine_synth_RsuA/RluB_CS"/>
</dbReference>
<evidence type="ECO:0000256" key="6">
    <source>
        <dbReference type="PROSITE-ProRule" id="PRU00182"/>
    </source>
</evidence>
<evidence type="ECO:0000256" key="7">
    <source>
        <dbReference type="RuleBase" id="RU003887"/>
    </source>
</evidence>
<dbReference type="InterPro" id="IPR000748">
    <property type="entry name" value="PsdUridine_synth_RsuA/RluB/E/F"/>
</dbReference>
<feature type="domain" description="RNA-binding S4" evidence="8">
    <location>
        <begin position="3"/>
        <end position="59"/>
    </location>
</feature>
<dbReference type="PROSITE" id="PS01149">
    <property type="entry name" value="PSI_RSU"/>
    <property type="match status" value="1"/>
</dbReference>
<accession>A0A084IG42</accession>
<keyword evidence="2 6" id="KW-0694">RNA-binding</keyword>
<dbReference type="PANTHER" id="PTHR47683">
    <property type="entry name" value="PSEUDOURIDINE SYNTHASE FAMILY PROTEIN-RELATED"/>
    <property type="match status" value="1"/>
</dbReference>
<dbReference type="EC" id="5.4.99.-" evidence="7"/>
<dbReference type="OrthoDB" id="9807213at2"/>
<dbReference type="SUPFAM" id="SSF55120">
    <property type="entry name" value="Pseudouridine synthase"/>
    <property type="match status" value="1"/>
</dbReference>
<dbReference type="Gene3D" id="3.10.290.10">
    <property type="entry name" value="RNA-binding S4 domain"/>
    <property type="match status" value="1"/>
</dbReference>
<dbReference type="Gene3D" id="3.30.70.1560">
    <property type="entry name" value="Alpha-L RNA-binding motif"/>
    <property type="match status" value="1"/>
</dbReference>
<comment type="caution">
    <text evidence="9">The sequence shown here is derived from an EMBL/GenBank/DDBJ whole genome shotgun (WGS) entry which is preliminary data.</text>
</comment>
<comment type="function">
    <text evidence="5">Responsible for synthesis of pseudouridine from uracil-2605 in 23S ribosomal RNA.</text>
</comment>
<evidence type="ECO:0000256" key="1">
    <source>
        <dbReference type="ARBA" id="ARBA00008348"/>
    </source>
</evidence>
<dbReference type="Pfam" id="PF00849">
    <property type="entry name" value="PseudoU_synth_2"/>
    <property type="match status" value="1"/>
</dbReference>
<evidence type="ECO:0000256" key="3">
    <source>
        <dbReference type="ARBA" id="ARBA00023235"/>
    </source>
</evidence>
<evidence type="ECO:0000256" key="2">
    <source>
        <dbReference type="ARBA" id="ARBA00022884"/>
    </source>
</evidence>
<keyword evidence="3 7" id="KW-0413">Isomerase</keyword>
<dbReference type="RefSeq" id="WP_037341808.1">
    <property type="nucleotide sequence ID" value="NZ_APNK01000064.1"/>
</dbReference>
<dbReference type="SMART" id="SM00363">
    <property type="entry name" value="S4"/>
    <property type="match status" value="1"/>
</dbReference>
<dbReference type="CDD" id="cd00165">
    <property type="entry name" value="S4"/>
    <property type="match status" value="1"/>
</dbReference>
<proteinExistence type="inferred from homology"/>
<dbReference type="GO" id="GO:0000455">
    <property type="term" value="P:enzyme-directed rRNA pseudouridine synthesis"/>
    <property type="evidence" value="ECO:0007669"/>
    <property type="project" value="UniProtKB-ARBA"/>
</dbReference>
<dbReference type="GO" id="GO:0003723">
    <property type="term" value="F:RNA binding"/>
    <property type="evidence" value="ECO:0007669"/>
    <property type="project" value="UniProtKB-KW"/>
</dbReference>
<dbReference type="STRING" id="1304275.C41B8_18762"/>
<dbReference type="EMBL" id="APNK01000064">
    <property type="protein sequence ID" value="KEZ75676.1"/>
    <property type="molecule type" value="Genomic_DNA"/>
</dbReference>
<dbReference type="InterPro" id="IPR020103">
    <property type="entry name" value="PsdUridine_synth_cat_dom_sf"/>
</dbReference>
<reference evidence="9 10" key="1">
    <citation type="submission" date="2013-03" db="EMBL/GenBank/DDBJ databases">
        <title>Salinisphaera hydrothermalis C41B8 Genome Sequencing.</title>
        <authorList>
            <person name="Li C."/>
            <person name="Lai Q."/>
            <person name="Shao Z."/>
        </authorList>
    </citation>
    <scope>NUCLEOTIDE SEQUENCE [LARGE SCALE GENOMIC DNA]</scope>
    <source>
        <strain evidence="9 10">C41B8</strain>
    </source>
</reference>
<dbReference type="InterPro" id="IPR020094">
    <property type="entry name" value="TruA/RsuA/RluB/E/F_N"/>
</dbReference>
<evidence type="ECO:0000256" key="4">
    <source>
        <dbReference type="ARBA" id="ARBA00036944"/>
    </source>
</evidence>
<dbReference type="FunFam" id="3.10.290.10:FF:000003">
    <property type="entry name" value="Pseudouridine synthase"/>
    <property type="match status" value="1"/>
</dbReference>
<dbReference type="SUPFAM" id="SSF55174">
    <property type="entry name" value="Alpha-L RNA-binding motif"/>
    <property type="match status" value="1"/>
</dbReference>